<dbReference type="Pfam" id="PF05645">
    <property type="entry name" value="RNA_pol_Rpc82"/>
    <property type="match status" value="1"/>
</dbReference>
<comment type="function">
    <text evidence="6">DNA-dependent RNA polymerase catalyzes the transcription of DNA into RNA using the four ribonucleoside triphosphates as substrates. Specific core component of RNA polymerase III which synthesizes small RNAs, such as 5S rRNA and tRNAs.</text>
</comment>
<dbReference type="Gene3D" id="6.10.140.1450">
    <property type="match status" value="1"/>
</dbReference>
<evidence type="ECO:0000256" key="1">
    <source>
        <dbReference type="ARBA" id="ARBA00004123"/>
    </source>
</evidence>
<evidence type="ECO:0000259" key="9">
    <source>
        <dbReference type="Pfam" id="PF22536"/>
    </source>
</evidence>
<dbReference type="Pfam" id="PF22536">
    <property type="entry name" value="WHD_POLR3C"/>
    <property type="match status" value="1"/>
</dbReference>
<reference evidence="10" key="1">
    <citation type="submission" date="2021-12" db="EMBL/GenBank/DDBJ databases">
        <authorList>
            <person name="King R."/>
        </authorList>
    </citation>
    <scope>NUCLEOTIDE SEQUENCE</scope>
</reference>
<name>A0A9P0A7K6_BEMTA</name>
<dbReference type="Pfam" id="PF08221">
    <property type="entry name" value="HTH_9"/>
    <property type="match status" value="1"/>
</dbReference>
<evidence type="ECO:0000313" key="11">
    <source>
        <dbReference type="Proteomes" id="UP001152759"/>
    </source>
</evidence>
<dbReference type="PANTHER" id="PTHR12949">
    <property type="entry name" value="RNA POLYMERASE III DNA DIRECTED -RELATED"/>
    <property type="match status" value="1"/>
</dbReference>
<evidence type="ECO:0000256" key="6">
    <source>
        <dbReference type="RuleBase" id="RU367076"/>
    </source>
</evidence>
<evidence type="ECO:0000256" key="3">
    <source>
        <dbReference type="ARBA" id="ARBA00022478"/>
    </source>
</evidence>
<keyword evidence="11" id="KW-1185">Reference proteome</keyword>
<proteinExistence type="inferred from homology"/>
<evidence type="ECO:0000259" key="8">
    <source>
        <dbReference type="Pfam" id="PF08221"/>
    </source>
</evidence>
<comment type="subcellular location">
    <subcellularLocation>
        <location evidence="1 6">Nucleus</location>
    </subcellularLocation>
</comment>
<feature type="domain" description="RNA polymerase III subunit RPC82-related helix-turn-helix" evidence="8">
    <location>
        <begin position="6"/>
        <end position="63"/>
    </location>
</feature>
<dbReference type="EMBL" id="OU963864">
    <property type="protein sequence ID" value="CAH0387348.1"/>
    <property type="molecule type" value="Genomic_DNA"/>
</dbReference>
<dbReference type="Proteomes" id="UP001152759">
    <property type="component" value="Chromosome 3"/>
</dbReference>
<dbReference type="AlphaFoldDB" id="A0A9P0A7K6"/>
<keyword evidence="5 6" id="KW-0539">Nucleus</keyword>
<accession>A0A9P0A7K6</accession>
<organism evidence="10 11">
    <name type="scientific">Bemisia tabaci</name>
    <name type="common">Sweetpotato whitefly</name>
    <name type="synonym">Aleurodes tabaci</name>
    <dbReference type="NCBI Taxonomy" id="7038"/>
    <lineage>
        <taxon>Eukaryota</taxon>
        <taxon>Metazoa</taxon>
        <taxon>Ecdysozoa</taxon>
        <taxon>Arthropoda</taxon>
        <taxon>Hexapoda</taxon>
        <taxon>Insecta</taxon>
        <taxon>Pterygota</taxon>
        <taxon>Neoptera</taxon>
        <taxon>Paraneoptera</taxon>
        <taxon>Hemiptera</taxon>
        <taxon>Sternorrhyncha</taxon>
        <taxon>Aleyrodoidea</taxon>
        <taxon>Aleyrodidae</taxon>
        <taxon>Aleyrodinae</taxon>
        <taxon>Bemisia</taxon>
    </lineage>
</organism>
<dbReference type="InterPro" id="IPR013197">
    <property type="entry name" value="RNA_pol_III_RPC82-rel_HTH"/>
</dbReference>
<evidence type="ECO:0000256" key="4">
    <source>
        <dbReference type="ARBA" id="ARBA00023163"/>
    </source>
</evidence>
<evidence type="ECO:0000256" key="2">
    <source>
        <dbReference type="ARBA" id="ARBA00007206"/>
    </source>
</evidence>
<evidence type="ECO:0000313" key="10">
    <source>
        <dbReference type="EMBL" id="CAH0387348.1"/>
    </source>
</evidence>
<comment type="subunit">
    <text evidence="6">Component of the RNA polymerase III (Pol III) complex consisting of 17 subunits.</text>
</comment>
<dbReference type="GO" id="GO:0006351">
    <property type="term" value="P:DNA-templated transcription"/>
    <property type="evidence" value="ECO:0007669"/>
    <property type="project" value="InterPro"/>
</dbReference>
<gene>
    <name evidence="10" type="ORF">BEMITA_LOCUS6372</name>
</gene>
<keyword evidence="3 6" id="KW-0240">DNA-directed RNA polymerase</keyword>
<evidence type="ECO:0000259" key="7">
    <source>
        <dbReference type="Pfam" id="PF05645"/>
    </source>
</evidence>
<comment type="similarity">
    <text evidence="2 6">Belongs to the eukaryotic RPC3/POLR3C RNA polymerase subunit family.</text>
</comment>
<dbReference type="KEGG" id="btab:109030622"/>
<evidence type="ECO:0000256" key="5">
    <source>
        <dbReference type="ARBA" id="ARBA00023242"/>
    </source>
</evidence>
<dbReference type="PANTHER" id="PTHR12949:SF0">
    <property type="entry name" value="DNA-DIRECTED RNA POLYMERASE III SUBUNIT RPC3"/>
    <property type="match status" value="1"/>
</dbReference>
<dbReference type="InterPro" id="IPR055207">
    <property type="entry name" value="POLR3C_WHD"/>
</dbReference>
<feature type="domain" description="DNA-directed RNA polymerase III subunit RPC3 winged-helix" evidence="9">
    <location>
        <begin position="323"/>
        <end position="402"/>
    </location>
</feature>
<sequence>MTELRNLCVKILKEFFGDVPSQIGSELSWGPKTLPLIKSALKLPLAKVKEGLVVLISNGVAKFEAIKEGLAVQYILLPERVLTLSRIPRYLATIENKLGYESKLLIEEVVKHGTISISQMIIKVAARCQAENPEEEVKVSKLYDDAVKLVFKEYLIRMPAVEDCSGNVPIFANTEENFKLPELNAKNIRAVVKGESSAKLPDHNVVWRLNHRRFDQDLRDEVMISAITKRFDAYAGKLMEILLKLMYERTSPWQSVSNPIPITLIKDTLVKARVKNYLYANIQQYLKVMENDSSRFLSTSIEGPNNITVNVKHAVESITHTLLDHIVAHRFGDKPRRIFRIIRSKKYCEQEQIQKIAMVPDKEAKKYTYKLLEENFIQLTQLSRPAATSGPGINKVFYLFHVNLDAVVQMVIHQCYQALGNAMSRRDHERSENARLIEKKNRIDSFAKSLKEQGQSENEIKEMLEDLMTPPEKTLLENVNSVFEKLSLAEEQLDDTLFILQLFQHFQRDAIKNES</sequence>
<protein>
    <recommendedName>
        <fullName evidence="6">DNA-directed RNA polymerase III subunit RPC3</fullName>
        <shortName evidence="6">RNA polymerase III subunit C3</shortName>
    </recommendedName>
</protein>
<dbReference type="GO" id="GO:0003697">
    <property type="term" value="F:single-stranded DNA binding"/>
    <property type="evidence" value="ECO:0007669"/>
    <property type="project" value="UniProtKB-UniRule"/>
</dbReference>
<dbReference type="Gene3D" id="1.10.10.10">
    <property type="entry name" value="Winged helix-like DNA-binding domain superfamily/Winged helix DNA-binding domain"/>
    <property type="match status" value="4"/>
</dbReference>
<dbReference type="InterPro" id="IPR039748">
    <property type="entry name" value="RPC3"/>
</dbReference>
<dbReference type="Pfam" id="PF20912">
    <property type="entry name" value="RPC3_helical"/>
    <property type="match status" value="1"/>
</dbReference>
<dbReference type="InterPro" id="IPR008806">
    <property type="entry name" value="RNA_pol_III_Rpc82_C"/>
</dbReference>
<dbReference type="GO" id="GO:0005666">
    <property type="term" value="C:RNA polymerase III complex"/>
    <property type="evidence" value="ECO:0007669"/>
    <property type="project" value="UniProtKB-UniRule"/>
</dbReference>
<dbReference type="InterPro" id="IPR036388">
    <property type="entry name" value="WH-like_DNA-bd_sf"/>
</dbReference>
<keyword evidence="4 6" id="KW-0804">Transcription</keyword>
<feature type="domain" description="RNA polymerase III Rpc82 C -terminal" evidence="7">
    <location>
        <begin position="194"/>
        <end position="317"/>
    </location>
</feature>